<gene>
    <name evidence="1" type="ORF">LCGC14_1139410</name>
</gene>
<evidence type="ECO:0000313" key="1">
    <source>
        <dbReference type="EMBL" id="KKN00280.1"/>
    </source>
</evidence>
<sequence length="131" mass="14272">MTDVVLPTLAGIARMVPVHDDAVLSNVGSSWTTNAYTVPSGRIFALDWAHLVCHGGLLPTYLAIQIHDAASARQAWLINEKPSDTNDPTLITNTLWVPETWIVHFAIGGGDATTDITWSVSGRLFDWMDVT</sequence>
<comment type="caution">
    <text evidence="1">The sequence shown here is derived from an EMBL/GenBank/DDBJ whole genome shotgun (WGS) entry which is preliminary data.</text>
</comment>
<dbReference type="AlphaFoldDB" id="A0A0F9LYS9"/>
<reference evidence="1" key="1">
    <citation type="journal article" date="2015" name="Nature">
        <title>Complex archaea that bridge the gap between prokaryotes and eukaryotes.</title>
        <authorList>
            <person name="Spang A."/>
            <person name="Saw J.H."/>
            <person name="Jorgensen S.L."/>
            <person name="Zaremba-Niedzwiedzka K."/>
            <person name="Martijn J."/>
            <person name="Lind A.E."/>
            <person name="van Eijk R."/>
            <person name="Schleper C."/>
            <person name="Guy L."/>
            <person name="Ettema T.J."/>
        </authorList>
    </citation>
    <scope>NUCLEOTIDE SEQUENCE</scope>
</reference>
<accession>A0A0F9LYS9</accession>
<proteinExistence type="predicted"/>
<name>A0A0F9LYS9_9ZZZZ</name>
<dbReference type="EMBL" id="LAZR01005395">
    <property type="protein sequence ID" value="KKN00280.1"/>
    <property type="molecule type" value="Genomic_DNA"/>
</dbReference>
<organism evidence="1">
    <name type="scientific">marine sediment metagenome</name>
    <dbReference type="NCBI Taxonomy" id="412755"/>
    <lineage>
        <taxon>unclassified sequences</taxon>
        <taxon>metagenomes</taxon>
        <taxon>ecological metagenomes</taxon>
    </lineage>
</organism>
<protein>
    <submittedName>
        <fullName evidence="1">Uncharacterized protein</fullName>
    </submittedName>
</protein>